<evidence type="ECO:0000256" key="2">
    <source>
        <dbReference type="ARBA" id="ARBA00022475"/>
    </source>
</evidence>
<feature type="transmembrane region" description="Helical" evidence="7">
    <location>
        <begin position="308"/>
        <end position="328"/>
    </location>
</feature>
<evidence type="ECO:0000256" key="3">
    <source>
        <dbReference type="ARBA" id="ARBA00022692"/>
    </source>
</evidence>
<evidence type="ECO:0000313" key="8">
    <source>
        <dbReference type="EMBL" id="GAA1248054.1"/>
    </source>
</evidence>
<sequence>MRRPAGPQAPTMPAAPGPVPAPVPVPAPTATTGGEGVGPRAGYREVFAVGEFRAVFAAHLLAVLGNVVCELALAVLVFKRTGSPLLSALTFAVGLLPYAVGGTLLAAVADRYPARRVLVLCNLLCAGCAAGTVLPAVPVLALLVLRCLSATVAPVLTGTRAATLGDVLGEGDRFVLGRSVLRLVSQGAQLTGFAAGGLLLAAVPPRAVLGLTVATFLGSALLLRLGTRARPARTAPSARAGGAAVADRPSALVAPFALVADSLAGVRLLLGDPRIRALLLLAWVPPAFAVVSESLLTPYAGALGLGPAGLGLLMCGMPIGAITAESLAGSLLGPRGRARLTFPVAVLAMLPALGYAAHPAFGWALACQFLTGCGICYTLGLDQWFLAAVPERLRGQAMTLLTGGLMTAQGIGMTLAGTAAEFAPVHRVIATGGVLGTLAVAAVLLLVRRGRPPGPAACC</sequence>
<proteinExistence type="predicted"/>
<feature type="transmembrane region" description="Helical" evidence="7">
    <location>
        <begin position="117"/>
        <end position="137"/>
    </location>
</feature>
<dbReference type="SUPFAM" id="SSF103473">
    <property type="entry name" value="MFS general substrate transporter"/>
    <property type="match status" value="1"/>
</dbReference>
<evidence type="ECO:0000256" key="7">
    <source>
        <dbReference type="SAM" id="Phobius"/>
    </source>
</evidence>
<dbReference type="Pfam" id="PF07690">
    <property type="entry name" value="MFS_1"/>
    <property type="match status" value="1"/>
</dbReference>
<name>A0ABN1WIH6_9ACTN</name>
<accession>A0ABN1WIH6</accession>
<evidence type="ECO:0000256" key="1">
    <source>
        <dbReference type="ARBA" id="ARBA00004651"/>
    </source>
</evidence>
<feature type="transmembrane region" description="Helical" evidence="7">
    <location>
        <begin position="340"/>
        <end position="357"/>
    </location>
</feature>
<feature type="transmembrane region" description="Helical" evidence="7">
    <location>
        <begin position="207"/>
        <end position="225"/>
    </location>
</feature>
<evidence type="ECO:0000256" key="4">
    <source>
        <dbReference type="ARBA" id="ARBA00022989"/>
    </source>
</evidence>
<dbReference type="CDD" id="cd06173">
    <property type="entry name" value="MFS_MefA_like"/>
    <property type="match status" value="1"/>
</dbReference>
<gene>
    <name evidence="8" type="ORF">GCM10009665_43710</name>
</gene>
<feature type="transmembrane region" description="Helical" evidence="7">
    <location>
        <begin position="363"/>
        <end position="385"/>
    </location>
</feature>
<comment type="subcellular location">
    <subcellularLocation>
        <location evidence="1">Cell membrane</location>
        <topology evidence="1">Multi-pass membrane protein</topology>
    </subcellularLocation>
</comment>
<comment type="caution">
    <text evidence="8">The sequence shown here is derived from an EMBL/GenBank/DDBJ whole genome shotgun (WGS) entry which is preliminary data.</text>
</comment>
<organism evidence="8 9">
    <name type="scientific">Kitasatospora nipponensis</name>
    <dbReference type="NCBI Taxonomy" id="258049"/>
    <lineage>
        <taxon>Bacteria</taxon>
        <taxon>Bacillati</taxon>
        <taxon>Actinomycetota</taxon>
        <taxon>Actinomycetes</taxon>
        <taxon>Kitasatosporales</taxon>
        <taxon>Streptomycetaceae</taxon>
        <taxon>Kitasatospora</taxon>
    </lineage>
</organism>
<keyword evidence="3 7" id="KW-0812">Transmembrane</keyword>
<feature type="compositionally biased region" description="Pro residues" evidence="6">
    <location>
        <begin position="13"/>
        <end position="27"/>
    </location>
</feature>
<dbReference type="InterPro" id="IPR036259">
    <property type="entry name" value="MFS_trans_sf"/>
</dbReference>
<feature type="region of interest" description="Disordered" evidence="6">
    <location>
        <begin position="1"/>
        <end position="36"/>
    </location>
</feature>
<evidence type="ECO:0000256" key="6">
    <source>
        <dbReference type="SAM" id="MobiDB-lite"/>
    </source>
</evidence>
<dbReference type="PANTHER" id="PTHR23513">
    <property type="entry name" value="INTEGRAL MEMBRANE EFFLUX PROTEIN-RELATED"/>
    <property type="match status" value="1"/>
</dbReference>
<keyword evidence="5 7" id="KW-0472">Membrane</keyword>
<dbReference type="InterPro" id="IPR011701">
    <property type="entry name" value="MFS"/>
</dbReference>
<reference evidence="8 9" key="1">
    <citation type="journal article" date="2019" name="Int. J. Syst. Evol. Microbiol.">
        <title>The Global Catalogue of Microorganisms (GCM) 10K type strain sequencing project: providing services to taxonomists for standard genome sequencing and annotation.</title>
        <authorList>
            <consortium name="The Broad Institute Genomics Platform"/>
            <consortium name="The Broad Institute Genome Sequencing Center for Infectious Disease"/>
            <person name="Wu L."/>
            <person name="Ma J."/>
        </authorList>
    </citation>
    <scope>NUCLEOTIDE SEQUENCE [LARGE SCALE GENOMIC DNA]</scope>
    <source>
        <strain evidence="8 9">JCM 13004</strain>
    </source>
</reference>
<feature type="transmembrane region" description="Helical" evidence="7">
    <location>
        <begin position="397"/>
        <end position="416"/>
    </location>
</feature>
<dbReference type="Gene3D" id="1.20.1250.20">
    <property type="entry name" value="MFS general substrate transporter like domains"/>
    <property type="match status" value="1"/>
</dbReference>
<feature type="transmembrane region" description="Helical" evidence="7">
    <location>
        <begin position="428"/>
        <end position="447"/>
    </location>
</feature>
<feature type="transmembrane region" description="Helical" evidence="7">
    <location>
        <begin position="54"/>
        <end position="78"/>
    </location>
</feature>
<feature type="transmembrane region" description="Helical" evidence="7">
    <location>
        <begin position="277"/>
        <end position="296"/>
    </location>
</feature>
<protein>
    <submittedName>
        <fullName evidence="8">MFS transporter</fullName>
    </submittedName>
</protein>
<dbReference type="Proteomes" id="UP001500037">
    <property type="component" value="Unassembled WGS sequence"/>
</dbReference>
<evidence type="ECO:0000313" key="9">
    <source>
        <dbReference type="Proteomes" id="UP001500037"/>
    </source>
</evidence>
<feature type="transmembrane region" description="Helical" evidence="7">
    <location>
        <begin position="84"/>
        <end position="105"/>
    </location>
</feature>
<dbReference type="EMBL" id="BAAALF010000082">
    <property type="protein sequence ID" value="GAA1248054.1"/>
    <property type="molecule type" value="Genomic_DNA"/>
</dbReference>
<dbReference type="PANTHER" id="PTHR23513:SF11">
    <property type="entry name" value="STAPHYLOFERRIN A TRANSPORTER"/>
    <property type="match status" value="1"/>
</dbReference>
<keyword evidence="9" id="KW-1185">Reference proteome</keyword>
<keyword evidence="4 7" id="KW-1133">Transmembrane helix</keyword>
<keyword evidence="2" id="KW-1003">Cell membrane</keyword>
<evidence type="ECO:0000256" key="5">
    <source>
        <dbReference type="ARBA" id="ARBA00023136"/>
    </source>
</evidence>